<evidence type="ECO:0000313" key="6">
    <source>
        <dbReference type="EMBL" id="GHG06506.1"/>
    </source>
</evidence>
<dbReference type="Proteomes" id="UP000632849">
    <property type="component" value="Unassembled WGS sequence"/>
</dbReference>
<dbReference type="Pfam" id="PF01590">
    <property type="entry name" value="GAF"/>
    <property type="match status" value="1"/>
</dbReference>
<gene>
    <name evidence="6" type="ORF">GCM10017667_42170</name>
</gene>
<reference evidence="6" key="1">
    <citation type="journal article" date="2014" name="Int. J. Syst. Evol. Microbiol.">
        <title>Complete genome sequence of Corynebacterium casei LMG S-19264T (=DSM 44701T), isolated from a smear-ripened cheese.</title>
        <authorList>
            <consortium name="US DOE Joint Genome Institute (JGI-PGF)"/>
            <person name="Walter F."/>
            <person name="Albersmeier A."/>
            <person name="Kalinowski J."/>
            <person name="Ruckert C."/>
        </authorList>
    </citation>
    <scope>NUCLEOTIDE SEQUENCE</scope>
    <source>
        <strain evidence="6">JCM 4122</strain>
    </source>
</reference>
<dbReference type="InterPro" id="IPR029016">
    <property type="entry name" value="GAF-like_dom_sf"/>
</dbReference>
<evidence type="ECO:0000259" key="5">
    <source>
        <dbReference type="SMART" id="SM00862"/>
    </source>
</evidence>
<feature type="region of interest" description="Disordered" evidence="4">
    <location>
        <begin position="430"/>
        <end position="468"/>
    </location>
</feature>
<dbReference type="GO" id="GO:0006355">
    <property type="term" value="P:regulation of DNA-templated transcription"/>
    <property type="evidence" value="ECO:0007669"/>
    <property type="project" value="InterPro"/>
</dbReference>
<dbReference type="Gene3D" id="1.10.10.10">
    <property type="entry name" value="Winged helix-like DNA-binding domain superfamily/Winged helix DNA-binding domain"/>
    <property type="match status" value="1"/>
</dbReference>
<accession>A0A919BS59</accession>
<protein>
    <submittedName>
        <fullName evidence="6">Transcriptional regulator</fullName>
    </submittedName>
</protein>
<name>A0A919BS59_STRFL</name>
<dbReference type="InterPro" id="IPR001867">
    <property type="entry name" value="OmpR/PhoB-type_DNA-bd"/>
</dbReference>
<dbReference type="SMART" id="SM00862">
    <property type="entry name" value="Trans_reg_C"/>
    <property type="match status" value="1"/>
</dbReference>
<evidence type="ECO:0000256" key="3">
    <source>
        <dbReference type="ARBA" id="ARBA00023163"/>
    </source>
</evidence>
<dbReference type="Gene3D" id="3.30.450.40">
    <property type="match status" value="1"/>
</dbReference>
<keyword evidence="2" id="KW-0238">DNA-binding</keyword>
<dbReference type="EMBL" id="BNBE01000002">
    <property type="protein sequence ID" value="GHG06506.1"/>
    <property type="molecule type" value="Genomic_DNA"/>
</dbReference>
<dbReference type="GO" id="GO:0003677">
    <property type="term" value="F:DNA binding"/>
    <property type="evidence" value="ECO:0007669"/>
    <property type="project" value="UniProtKB-KW"/>
</dbReference>
<keyword evidence="1" id="KW-0805">Transcription regulation</keyword>
<evidence type="ECO:0000313" key="7">
    <source>
        <dbReference type="Proteomes" id="UP000632849"/>
    </source>
</evidence>
<feature type="region of interest" description="Disordered" evidence="4">
    <location>
        <begin position="1"/>
        <end position="39"/>
    </location>
</feature>
<evidence type="ECO:0000256" key="4">
    <source>
        <dbReference type="SAM" id="MobiDB-lite"/>
    </source>
</evidence>
<reference evidence="6" key="2">
    <citation type="submission" date="2020-09" db="EMBL/GenBank/DDBJ databases">
        <authorList>
            <person name="Sun Q."/>
            <person name="Ohkuma M."/>
        </authorList>
    </citation>
    <scope>NUCLEOTIDE SEQUENCE</scope>
    <source>
        <strain evidence="6">JCM 4122</strain>
    </source>
</reference>
<comment type="caution">
    <text evidence="6">The sequence shown here is derived from an EMBL/GenBank/DDBJ whole genome shotgun (WGS) entry which is preliminary data.</text>
</comment>
<evidence type="ECO:0000256" key="2">
    <source>
        <dbReference type="ARBA" id="ARBA00023125"/>
    </source>
</evidence>
<sequence length="468" mass="49242">MCAGKPYVLDGEAELDEVTTRRSGRYGPGPGARPEGRTGTRAAVRALVAESWRRSERARVSRDGTAPTELDEEELAAYRAGHPLAAAMPVIRELLGADARDGGHLLAVCDAGGRLLWVEGDPAALRRARRMNFTAGAGWAEAAAGTNAPGTALAVGRPVQVMSAEHFRRPVRAWTCAAAPLHDPHSGRLLGAVDLTGGEDLAHPHSLGLVRAVARAAEGRLALLTPAPGRPRLTALGRDEAVLVVDGRRLRLSRRHSEILVVLAHRPEGVTGEELLTHLYEDGSVTPVTLRAELSRLRALLGPGLLCSRPYRLAGPVDADFAAVDRRLASGAVAAAAGDYAGPLLPGSAAPGVVRLRDRLADRLRAALVARADPLLLADWAHSAWGEEDVEVWRALCAAVPAAQAAPVRARLDALEAELSAGTAELRRPLLPAGAGLPGRPPLAPGAPSRPLRSPATGLQRPLPHTRR</sequence>
<dbReference type="AlphaFoldDB" id="A0A919BS59"/>
<proteinExistence type="predicted"/>
<dbReference type="InterPro" id="IPR003018">
    <property type="entry name" value="GAF"/>
</dbReference>
<keyword evidence="7" id="KW-1185">Reference proteome</keyword>
<dbReference type="InterPro" id="IPR016032">
    <property type="entry name" value="Sig_transdc_resp-reg_C-effctor"/>
</dbReference>
<dbReference type="InterPro" id="IPR036388">
    <property type="entry name" value="WH-like_DNA-bd_sf"/>
</dbReference>
<dbReference type="GO" id="GO:0000160">
    <property type="term" value="P:phosphorelay signal transduction system"/>
    <property type="evidence" value="ECO:0007669"/>
    <property type="project" value="InterPro"/>
</dbReference>
<keyword evidence="3" id="KW-0804">Transcription</keyword>
<evidence type="ECO:0000256" key="1">
    <source>
        <dbReference type="ARBA" id="ARBA00023015"/>
    </source>
</evidence>
<organism evidence="6 7">
    <name type="scientific">Streptomyces filamentosus</name>
    <name type="common">Streptomyces roseosporus</name>
    <dbReference type="NCBI Taxonomy" id="67294"/>
    <lineage>
        <taxon>Bacteria</taxon>
        <taxon>Bacillati</taxon>
        <taxon>Actinomycetota</taxon>
        <taxon>Actinomycetes</taxon>
        <taxon>Kitasatosporales</taxon>
        <taxon>Streptomycetaceae</taxon>
        <taxon>Streptomyces</taxon>
    </lineage>
</organism>
<dbReference type="SUPFAM" id="SSF46894">
    <property type="entry name" value="C-terminal effector domain of the bipartite response regulators"/>
    <property type="match status" value="1"/>
</dbReference>
<feature type="domain" description="OmpR/PhoB-type" evidence="5">
    <location>
        <begin position="247"/>
        <end position="313"/>
    </location>
</feature>